<organism evidence="1 2">
    <name type="scientific">Ignicoccus hospitalis (strain KIN4/I / DSM 18386 / JCM 14125)</name>
    <dbReference type="NCBI Taxonomy" id="453591"/>
    <lineage>
        <taxon>Archaea</taxon>
        <taxon>Thermoproteota</taxon>
        <taxon>Thermoprotei</taxon>
        <taxon>Desulfurococcales</taxon>
        <taxon>Desulfurococcaceae</taxon>
        <taxon>Ignicoccus</taxon>
    </lineage>
</organism>
<proteinExistence type="predicted"/>
<dbReference type="AlphaFoldDB" id="A8AC44"/>
<dbReference type="Proteomes" id="UP000000262">
    <property type="component" value="Chromosome"/>
</dbReference>
<name>A8AC44_IGNH4</name>
<dbReference type="HOGENOM" id="CLU_1154338_0_0_2"/>
<dbReference type="KEGG" id="iho:Igni_1320"/>
<gene>
    <name evidence="1" type="ordered locus">Igni_1320</name>
</gene>
<reference evidence="1 2" key="1">
    <citation type="journal article" date="2008" name="Genome Biol.">
        <title>A genomic analysis of the archaeal system Ignicoccus hospitalis-Nanoarchaeum equitans.</title>
        <authorList>
            <person name="Podar M."/>
            <person name="Anderson I."/>
            <person name="Makarova K.S."/>
            <person name="Elkins J.G."/>
            <person name="Ivanova N."/>
            <person name="Wall M.A."/>
            <person name="Lykidis A."/>
            <person name="Mavromatis K."/>
            <person name="Sun H."/>
            <person name="Hudson M.E."/>
            <person name="Chen W."/>
            <person name="Deciu C."/>
            <person name="Hutchison D."/>
            <person name="Eads J.R."/>
            <person name="Anderson A."/>
            <person name="Fernandes F."/>
            <person name="Szeto E."/>
            <person name="Lapidus A."/>
            <person name="Kyrpides N.C."/>
            <person name="Saier M.H.Jr."/>
            <person name="Richardson P.M."/>
            <person name="Rachel R."/>
            <person name="Huber H."/>
            <person name="Eisen J.A."/>
            <person name="Koonin E.V."/>
            <person name="Keller M."/>
            <person name="Stetter K.O."/>
        </authorList>
    </citation>
    <scope>NUCLEOTIDE SEQUENCE [LARGE SCALE GENOMIC DNA]</scope>
    <source>
        <strain evidence="2">KIN4/I / DSM 18386 / JCM 14125</strain>
    </source>
</reference>
<evidence type="ECO:0000313" key="2">
    <source>
        <dbReference type="Proteomes" id="UP000000262"/>
    </source>
</evidence>
<sequence length="240" mass="27005">MRIMDYKKSTRLLEELLGVTASVRPPKLFVYKDCEGLEVPLSAFPVALAVFMPAEKAWAALRALYGEDPRRAYEEYLRRPSKACWLSREVAKAIAYRLGGKRPKGLEREVEKRWPNVCGPVDAFSEALKLTTALNEVGISASFYKGDKEGEVRTPYAVIKVKRSDPVDERFLKELRELVQKDAELGKRVLSLIGARGSCVELAEAVKLSEELLGYGFLRTKLREKAEELAKEALARSKLP</sequence>
<keyword evidence="2" id="KW-1185">Reference proteome</keyword>
<accession>A8AC44</accession>
<dbReference type="STRING" id="453591.Igni_1320"/>
<dbReference type="EMBL" id="CP000816">
    <property type="protein sequence ID" value="ABU82496.1"/>
    <property type="molecule type" value="Genomic_DNA"/>
</dbReference>
<protein>
    <submittedName>
        <fullName evidence="1">Uncharacterized protein</fullName>
    </submittedName>
</protein>
<evidence type="ECO:0000313" key="1">
    <source>
        <dbReference type="EMBL" id="ABU82496.1"/>
    </source>
</evidence>